<dbReference type="AlphaFoldDB" id="A0A0C2X9F5"/>
<gene>
    <name evidence="4" type="ORF">M378DRAFT_186306</name>
</gene>
<feature type="region of interest" description="Disordered" evidence="2">
    <location>
        <begin position="377"/>
        <end position="398"/>
    </location>
</feature>
<evidence type="ECO:0000259" key="3">
    <source>
        <dbReference type="Pfam" id="PF07859"/>
    </source>
</evidence>
<dbReference type="InParanoid" id="A0A0C2X9F5"/>
<reference evidence="4 5" key="1">
    <citation type="submission" date="2014-04" db="EMBL/GenBank/DDBJ databases">
        <title>Evolutionary Origins and Diversification of the Mycorrhizal Mutualists.</title>
        <authorList>
            <consortium name="DOE Joint Genome Institute"/>
            <consortium name="Mycorrhizal Genomics Consortium"/>
            <person name="Kohler A."/>
            <person name="Kuo A."/>
            <person name="Nagy L.G."/>
            <person name="Floudas D."/>
            <person name="Copeland A."/>
            <person name="Barry K.W."/>
            <person name="Cichocki N."/>
            <person name="Veneault-Fourrey C."/>
            <person name="LaButti K."/>
            <person name="Lindquist E.A."/>
            <person name="Lipzen A."/>
            <person name="Lundell T."/>
            <person name="Morin E."/>
            <person name="Murat C."/>
            <person name="Riley R."/>
            <person name="Ohm R."/>
            <person name="Sun H."/>
            <person name="Tunlid A."/>
            <person name="Henrissat B."/>
            <person name="Grigoriev I.V."/>
            <person name="Hibbett D.S."/>
            <person name="Martin F."/>
        </authorList>
    </citation>
    <scope>NUCLEOTIDE SEQUENCE [LARGE SCALE GENOMIC DNA]</scope>
    <source>
        <strain evidence="4 5">Koide BX008</strain>
    </source>
</reference>
<accession>A0A0C2X9F5</accession>
<sequence>MIDHIIGRPNPSWKRAQVLFVIFFWTWRMVRGSANSPRQAWLRKLNQFLKRFTPWQIIVSTLTAVYALRNLDKILGLNAPEPLARLYSPSFYRATWIITGLDAGFATAMSIRPKWLRDICSIIFSVYYIIHANYADEKLRRFRAVPTVEMLRATWEKTSHPFLRLISHLPSISSKRKIFIPRPKCSSYTRPVTAYLFFDLPEDQLCNATELILDFPGGGFVAMSPEHHEERLRTWAKVTRRPVLSVDYGKAPEYPYPFAIDEAFDTYKTLVESVGRCIGMSGKSLHVIMSGDSAGATLTVNTVNRILELRNRPGPKRLETNLPLPVALVLNYAALDFNFTSWMSDENLRVLRSEQSTGNLPGLAELVMQKDHLQHVSPLSMVRDRPRPSHLQRRKSWKDTFRALTSSVEQNIEDEATNPPPLRSRQSTGFLRASNSLNKRRQHGTPSEHPEDNGSLADSESEEDFRQCKVEERPIGARVLYSYDRLPSPPRPAKEIPEMERDESLVQVPSGKTDAVSGKAKGAIGTRLTMTSRTGYFQDRIISPSMMRAMAIMYIGPHRNPDFKTDYHISPILTPSNLLAQYPPLLMQCGERDPFVDDTVIFAGRIREAKRARKIELELMISGRSARFGEGLRMTRNEDNLDPTILAALKKEQDRLANESEEDWVRIDLFSDWSHGYLQMGTLMRDAKEVIEELGEWIDDAFSRFPSPITGNGHNMEKNYLTVMQSHAGSQGPSPLASETEADEPGITFIAKKYMDDSRRDSFDIPNRSRRTVTPEGTRSSSGSDRTVLEENVEASKGAKKGETAQEQGLLLEGQKPATPRQAGQTISETELMRRRRLLDSHIFEKEQ</sequence>
<dbReference type="GO" id="GO:0004806">
    <property type="term" value="F:triacylglycerol lipase activity"/>
    <property type="evidence" value="ECO:0007669"/>
    <property type="project" value="TreeGrafter"/>
</dbReference>
<feature type="region of interest" description="Disordered" evidence="2">
    <location>
        <begin position="409"/>
        <end position="428"/>
    </location>
</feature>
<dbReference type="GO" id="GO:0004771">
    <property type="term" value="F:sterol ester esterase activity"/>
    <property type="evidence" value="ECO:0007669"/>
    <property type="project" value="TreeGrafter"/>
</dbReference>
<evidence type="ECO:0000256" key="1">
    <source>
        <dbReference type="PROSITE-ProRule" id="PRU10038"/>
    </source>
</evidence>
<feature type="domain" description="Alpha/beta hydrolase fold-3" evidence="3">
    <location>
        <begin position="533"/>
        <end position="614"/>
    </location>
</feature>
<dbReference type="Gene3D" id="3.40.50.1820">
    <property type="entry name" value="alpha/beta hydrolase"/>
    <property type="match status" value="2"/>
</dbReference>
<dbReference type="GO" id="GO:0019433">
    <property type="term" value="P:triglyceride catabolic process"/>
    <property type="evidence" value="ECO:0007669"/>
    <property type="project" value="TreeGrafter"/>
</dbReference>
<protein>
    <recommendedName>
        <fullName evidence="3">Alpha/beta hydrolase fold-3 domain-containing protein</fullName>
    </recommendedName>
</protein>
<dbReference type="STRING" id="946122.A0A0C2X9F5"/>
<dbReference type="InterPro" id="IPR033140">
    <property type="entry name" value="Lipase_GDXG_put_SER_AS"/>
</dbReference>
<dbReference type="HOGENOM" id="CLU_003590_1_0_1"/>
<dbReference type="InterPro" id="IPR013094">
    <property type="entry name" value="AB_hydrolase_3"/>
</dbReference>
<dbReference type="Pfam" id="PF07859">
    <property type="entry name" value="Abhydrolase_3"/>
    <property type="match status" value="2"/>
</dbReference>
<feature type="active site" evidence="1">
    <location>
        <position position="293"/>
    </location>
</feature>
<evidence type="ECO:0000313" key="5">
    <source>
        <dbReference type="Proteomes" id="UP000054549"/>
    </source>
</evidence>
<dbReference type="EMBL" id="KN818239">
    <property type="protein sequence ID" value="KIL65956.1"/>
    <property type="molecule type" value="Genomic_DNA"/>
</dbReference>
<name>A0A0C2X9F5_AMAMK</name>
<dbReference type="SUPFAM" id="SSF53474">
    <property type="entry name" value="alpha/beta-Hydrolases"/>
    <property type="match status" value="1"/>
</dbReference>
<dbReference type="OrthoDB" id="5570009at2759"/>
<feature type="region of interest" description="Disordered" evidence="2">
    <location>
        <begin position="760"/>
        <end position="833"/>
    </location>
</feature>
<feature type="compositionally biased region" description="Polar residues" evidence="2">
    <location>
        <begin position="775"/>
        <end position="785"/>
    </location>
</feature>
<evidence type="ECO:0000313" key="4">
    <source>
        <dbReference type="EMBL" id="KIL65956.1"/>
    </source>
</evidence>
<dbReference type="Proteomes" id="UP000054549">
    <property type="component" value="Unassembled WGS sequence"/>
</dbReference>
<evidence type="ECO:0000256" key="2">
    <source>
        <dbReference type="SAM" id="MobiDB-lite"/>
    </source>
</evidence>
<proteinExistence type="predicted"/>
<keyword evidence="5" id="KW-1185">Reference proteome</keyword>
<dbReference type="InterPro" id="IPR029058">
    <property type="entry name" value="AB_hydrolase_fold"/>
</dbReference>
<organism evidence="4 5">
    <name type="scientific">Amanita muscaria (strain Koide BX008)</name>
    <dbReference type="NCBI Taxonomy" id="946122"/>
    <lineage>
        <taxon>Eukaryota</taxon>
        <taxon>Fungi</taxon>
        <taxon>Dikarya</taxon>
        <taxon>Basidiomycota</taxon>
        <taxon>Agaricomycotina</taxon>
        <taxon>Agaricomycetes</taxon>
        <taxon>Agaricomycetidae</taxon>
        <taxon>Agaricales</taxon>
        <taxon>Pluteineae</taxon>
        <taxon>Amanitaceae</taxon>
        <taxon>Amanita</taxon>
    </lineage>
</organism>
<dbReference type="GO" id="GO:0005829">
    <property type="term" value="C:cytosol"/>
    <property type="evidence" value="ECO:0007669"/>
    <property type="project" value="TreeGrafter"/>
</dbReference>
<dbReference type="PANTHER" id="PTHR23025:SF3">
    <property type="entry name" value="HORMONE-SENSITIVE LIPASE"/>
    <property type="match status" value="1"/>
</dbReference>
<feature type="domain" description="Alpha/beta hydrolase fold-3" evidence="3">
    <location>
        <begin position="213"/>
        <end position="341"/>
    </location>
</feature>
<feature type="region of interest" description="Disordered" evidence="2">
    <location>
        <begin position="436"/>
        <end position="467"/>
    </location>
</feature>
<dbReference type="PROSITE" id="PS01174">
    <property type="entry name" value="LIPASE_GDXG_SER"/>
    <property type="match status" value="1"/>
</dbReference>
<dbReference type="PANTHER" id="PTHR23025">
    <property type="entry name" value="TRIACYLGLYCEROL LIPASE"/>
    <property type="match status" value="1"/>
</dbReference>